<dbReference type="OrthoDB" id="129384at2"/>
<dbReference type="KEGG" id="slk:SLUN_37665"/>
<evidence type="ECO:0000313" key="3">
    <source>
        <dbReference type="Proteomes" id="UP000244201"/>
    </source>
</evidence>
<dbReference type="EMBL" id="CP026304">
    <property type="protein sequence ID" value="AVZ77051.1"/>
    <property type="molecule type" value="Genomic_DNA"/>
</dbReference>
<organism evidence="2 3">
    <name type="scientific">Streptomyces lunaelactis</name>
    <dbReference type="NCBI Taxonomy" id="1535768"/>
    <lineage>
        <taxon>Bacteria</taxon>
        <taxon>Bacillati</taxon>
        <taxon>Actinomycetota</taxon>
        <taxon>Actinomycetes</taxon>
        <taxon>Kitasatosporales</taxon>
        <taxon>Streptomycetaceae</taxon>
        <taxon>Streptomyces</taxon>
    </lineage>
</organism>
<dbReference type="Proteomes" id="UP000244201">
    <property type="component" value="Chromosome"/>
</dbReference>
<evidence type="ECO:0000259" key="1">
    <source>
        <dbReference type="Pfam" id="PF12724"/>
    </source>
</evidence>
<reference evidence="2 3" key="1">
    <citation type="submission" date="2018-01" db="EMBL/GenBank/DDBJ databases">
        <title>Complete genome sequence of Streptomyces lunaelactis MM109T, a Ferroverdin A producer isolated from cave moonmilk deposits.</title>
        <authorList>
            <person name="Naome A."/>
            <person name="Martinet L."/>
            <person name="Maciejewska M."/>
            <person name="Anderssen S."/>
            <person name="Adam D."/>
            <person name="Tenconi E."/>
            <person name="Deflandre B."/>
            <person name="Arguelles-Arias A."/>
            <person name="Calusinska M."/>
            <person name="Copieters W."/>
            <person name="Karim L."/>
            <person name="Hanikenne M."/>
            <person name="Baurain D."/>
            <person name="van Wezel G."/>
            <person name="Smargiasso N."/>
            <person name="de Pauw E."/>
            <person name="Delfosse P."/>
            <person name="Rigali S."/>
        </authorList>
    </citation>
    <scope>NUCLEOTIDE SEQUENCE [LARGE SCALE GENOMIC DNA]</scope>
    <source>
        <strain evidence="2 3">MM109</strain>
    </source>
</reference>
<dbReference type="InterPro" id="IPR029039">
    <property type="entry name" value="Flavoprotein-like_sf"/>
</dbReference>
<evidence type="ECO:0000313" key="2">
    <source>
        <dbReference type="EMBL" id="AVZ77051.1"/>
    </source>
</evidence>
<dbReference type="InterPro" id="IPR026816">
    <property type="entry name" value="Flavodoxin_dom"/>
</dbReference>
<dbReference type="Pfam" id="PF12724">
    <property type="entry name" value="Flavodoxin_5"/>
    <property type="match status" value="1"/>
</dbReference>
<dbReference type="SUPFAM" id="SSF52218">
    <property type="entry name" value="Flavoproteins"/>
    <property type="match status" value="1"/>
</dbReference>
<protein>
    <submittedName>
        <fullName evidence="2">Flavodoxin</fullName>
    </submittedName>
</protein>
<feature type="domain" description="Flavodoxin" evidence="1">
    <location>
        <begin position="4"/>
        <end position="83"/>
    </location>
</feature>
<proteinExistence type="predicted"/>
<accession>A0A2R4TD95</accession>
<dbReference type="AlphaFoldDB" id="A0A2R4TD95"/>
<name>A0A2R4TD95_9ACTN</name>
<gene>
    <name evidence="2" type="ORF">SLUN_37665</name>
</gene>
<keyword evidence="3" id="KW-1185">Reference proteome</keyword>
<sequence length="126" mass="13429">MVPKNGSTAEIADHIATVLRGSGLDADVRPAAEVSDVRPHGLVRLGVALYVGGWHRDARRFARRAEQRLNAEGHIASGGRLKARARGRVARAILEEGRGGDLRDFDCIAAWATGIAAGLAAEAERR</sequence>